<name>A2ZU10_ORYSJ</name>
<protein>
    <recommendedName>
        <fullName evidence="2">NB-ARC domain-containing protein</fullName>
    </recommendedName>
</protein>
<gene>
    <name evidence="1" type="ORF">OsJ_02092</name>
</gene>
<reference evidence="1" key="1">
    <citation type="journal article" date="2005" name="PLoS Biol.">
        <title>The genomes of Oryza sativa: a history of duplications.</title>
        <authorList>
            <person name="Yu J."/>
            <person name="Wang J."/>
            <person name="Lin W."/>
            <person name="Li S."/>
            <person name="Li H."/>
            <person name="Zhou J."/>
            <person name="Ni P."/>
            <person name="Dong W."/>
            <person name="Hu S."/>
            <person name="Zeng C."/>
            <person name="Zhang J."/>
            <person name="Zhang Y."/>
            <person name="Li R."/>
            <person name="Xu Z."/>
            <person name="Li S."/>
            <person name="Li X."/>
            <person name="Zheng H."/>
            <person name="Cong L."/>
            <person name="Lin L."/>
            <person name="Yin J."/>
            <person name="Geng J."/>
            <person name="Li G."/>
            <person name="Shi J."/>
            <person name="Liu J."/>
            <person name="Lv H."/>
            <person name="Li J."/>
            <person name="Wang J."/>
            <person name="Deng Y."/>
            <person name="Ran L."/>
            <person name="Shi X."/>
            <person name="Wang X."/>
            <person name="Wu Q."/>
            <person name="Li C."/>
            <person name="Ren X."/>
            <person name="Wang J."/>
            <person name="Wang X."/>
            <person name="Li D."/>
            <person name="Liu D."/>
            <person name="Zhang X."/>
            <person name="Ji Z."/>
            <person name="Zhao W."/>
            <person name="Sun Y."/>
            <person name="Zhang Z."/>
            <person name="Bao J."/>
            <person name="Han Y."/>
            <person name="Dong L."/>
            <person name="Ji J."/>
            <person name="Chen P."/>
            <person name="Wu S."/>
            <person name="Liu J."/>
            <person name="Xiao Y."/>
            <person name="Bu D."/>
            <person name="Tan J."/>
            <person name="Yang L."/>
            <person name="Ye C."/>
            <person name="Zhang J."/>
            <person name="Xu J."/>
            <person name="Zhou Y."/>
            <person name="Yu Y."/>
            <person name="Zhang B."/>
            <person name="Zhuang S."/>
            <person name="Wei H."/>
            <person name="Liu B."/>
            <person name="Lei M."/>
            <person name="Yu H."/>
            <person name="Li Y."/>
            <person name="Xu H."/>
            <person name="Wei S."/>
            <person name="He X."/>
            <person name="Fang L."/>
            <person name="Zhang Z."/>
            <person name="Zhang Y."/>
            <person name="Huang X."/>
            <person name="Su Z."/>
            <person name="Tong W."/>
            <person name="Li J."/>
            <person name="Tong Z."/>
            <person name="Li S."/>
            <person name="Ye J."/>
            <person name="Wang L."/>
            <person name="Fang L."/>
            <person name="Lei T."/>
            <person name="Chen C."/>
            <person name="Chen H."/>
            <person name="Xu Z."/>
            <person name="Li H."/>
            <person name="Huang H."/>
            <person name="Zhang F."/>
            <person name="Xu H."/>
            <person name="Li N."/>
            <person name="Zhao C."/>
            <person name="Li S."/>
            <person name="Dong L."/>
            <person name="Huang Y."/>
            <person name="Li L."/>
            <person name="Xi Y."/>
            <person name="Qi Q."/>
            <person name="Li W."/>
            <person name="Zhang B."/>
            <person name="Hu W."/>
            <person name="Zhang Y."/>
            <person name="Tian X."/>
            <person name="Jiao Y."/>
            <person name="Liang X."/>
            <person name="Jin J."/>
            <person name="Gao L."/>
            <person name="Zheng W."/>
            <person name="Hao B."/>
            <person name="Liu S."/>
            <person name="Wang W."/>
            <person name="Yuan L."/>
            <person name="Cao M."/>
            <person name="McDermott J."/>
            <person name="Samudrala R."/>
            <person name="Wang J."/>
            <person name="Wong G.K."/>
            <person name="Yang H."/>
        </authorList>
    </citation>
    <scope>NUCLEOTIDE SEQUENCE [LARGE SCALE GENOMIC DNA]</scope>
</reference>
<dbReference type="EMBL" id="CM000138">
    <property type="protein sequence ID" value="EAZ12207.1"/>
    <property type="molecule type" value="Genomic_DNA"/>
</dbReference>
<dbReference type="SUPFAM" id="SSF52058">
    <property type="entry name" value="L domain-like"/>
    <property type="match status" value="1"/>
</dbReference>
<dbReference type="PANTHER" id="PTHR33463">
    <property type="entry name" value="NB-ARC DOMAIN-CONTAINING PROTEIN-RELATED"/>
    <property type="match status" value="1"/>
</dbReference>
<dbReference type="InterPro" id="IPR032675">
    <property type="entry name" value="LRR_dom_sf"/>
</dbReference>
<dbReference type="AlphaFoldDB" id="A2ZU10"/>
<dbReference type="InterPro" id="IPR050905">
    <property type="entry name" value="Plant_NBS-LRR"/>
</dbReference>
<sequence>MPPAEWTRIIADSIDEAAGRVIELLEDTSEGNVMYFHGWCGLGASAVLRAVAKRLTMRPSPSPGRRRWEKMIHVDCSVWQSKRALQKAIAQELQLPWSLMALFDQHDEEDDFSGVEQSARGVIQDVSQAILSILASRTFLVIFHNGSNGYIDLLECGVPVITGILNKTVLWTSRSSFRITDLYIDNVSKEDRDKLAGLSDVAIYADPTADNEDAVKFIGMLLHEEAEEVARYTGVPQSAGMSTELVKMCIMYQLMLRQQHVDYTQHWDTHADTTSSTCCHSSSPWEIAQALYNNLILEFLTMDNYDSNPIFAEEILRDLRLPSDFVDESSFFWTCDAAGNNNVDATTACYRQKSLEAKMFQHPSARSLRVIHLFDCTFSFASPPFLSCSSLRFLLLDHCKDKHNLGSAPNSTSAGDTDKETGISSGACFQKLWVLDLSYTDWYWLLSVEAQDLMVELRELNVKGVKHWSINHLLRDGNNSSAGVGSSTKPLGLLNLVKLQVTTEPITEDQHQSQVWKEDQVAATLFPNLSSCKIVKTIILDGCFELTRIDPHDLPPSLESFSFSSSSNDNDVDVTANIESISFRGCTQLKSVLLRGVFERLKQLDVSGTCIKTLDLRAMRGNGSLKELFLLGCKELRAILWPTQDVSLEVLHIDTSSTELDHATGVVESSSFSPVEFKWYISVRDRRLLRSLNDTKYPLDAPCIEISSPPASVATATTDGSELGGTISKRRPIAISRAEQRWLMSTKSRRPAADNKKLYADVDSTIQHLQLQATMNGNWMWPYKQEGSTSHYISLQDDKRMQTKPLSSPSLPGSICERASGLHDVFRVYDNNQELLVATKEFSELKHIHLHELPSLQRICGHRIVAPKLETIKIRGCWSLTRLPAVGLDSTRKPKVDCEKEWWDGLQWDGLEKGHHPSLYELTHSRYYKKKLPRGSMLR</sequence>
<dbReference type="PANTHER" id="PTHR33463:SF209">
    <property type="entry name" value="DISEASE RESISTANCE PROTEIN RPS2-LIKE"/>
    <property type="match status" value="1"/>
</dbReference>
<dbReference type="Proteomes" id="UP000007752">
    <property type="component" value="Chromosome 1"/>
</dbReference>
<evidence type="ECO:0000313" key="1">
    <source>
        <dbReference type="EMBL" id="EAZ12207.1"/>
    </source>
</evidence>
<organism evidence="1">
    <name type="scientific">Oryza sativa subsp. japonica</name>
    <name type="common">Rice</name>
    <dbReference type="NCBI Taxonomy" id="39947"/>
    <lineage>
        <taxon>Eukaryota</taxon>
        <taxon>Viridiplantae</taxon>
        <taxon>Streptophyta</taxon>
        <taxon>Embryophyta</taxon>
        <taxon>Tracheophyta</taxon>
        <taxon>Spermatophyta</taxon>
        <taxon>Magnoliopsida</taxon>
        <taxon>Liliopsida</taxon>
        <taxon>Poales</taxon>
        <taxon>Poaceae</taxon>
        <taxon>BOP clade</taxon>
        <taxon>Oryzoideae</taxon>
        <taxon>Oryzeae</taxon>
        <taxon>Oryzinae</taxon>
        <taxon>Oryza</taxon>
        <taxon>Oryza sativa</taxon>
    </lineage>
</organism>
<evidence type="ECO:0008006" key="2">
    <source>
        <dbReference type="Google" id="ProtNLM"/>
    </source>
</evidence>
<reference evidence="1" key="2">
    <citation type="submission" date="2008-12" db="EMBL/GenBank/DDBJ databases">
        <title>Improved gene annotation of the rice (Oryza sativa) genomes.</title>
        <authorList>
            <person name="Wang J."/>
            <person name="Li R."/>
            <person name="Fan W."/>
            <person name="Huang Q."/>
            <person name="Zhang J."/>
            <person name="Zhou Y."/>
            <person name="Hu Y."/>
            <person name="Zi S."/>
            <person name="Li J."/>
            <person name="Ni P."/>
            <person name="Zheng H."/>
            <person name="Zhang Y."/>
            <person name="Zhao M."/>
            <person name="Hao Q."/>
            <person name="McDermott J."/>
            <person name="Samudrala R."/>
            <person name="Kristiansen K."/>
            <person name="Wong G.K.-S."/>
        </authorList>
    </citation>
    <scope>NUCLEOTIDE SEQUENCE</scope>
</reference>
<proteinExistence type="predicted"/>
<accession>A2ZU10</accession>
<dbReference type="Gene3D" id="3.80.10.10">
    <property type="entry name" value="Ribonuclease Inhibitor"/>
    <property type="match status" value="1"/>
</dbReference>